<name>K0FBY7_ENTFL</name>
<dbReference type="EMBL" id="EF502034">
    <property type="protein sequence ID" value="AFU07743.1"/>
    <property type="molecule type" value="Genomic_DNA"/>
</dbReference>
<dbReference type="InterPro" id="IPR027417">
    <property type="entry name" value="P-loop_NTPase"/>
</dbReference>
<accession>K0FBY7</accession>
<evidence type="ECO:0000259" key="1">
    <source>
        <dbReference type="Pfam" id="PF09848"/>
    </source>
</evidence>
<evidence type="ECO:0000313" key="2">
    <source>
        <dbReference type="EMBL" id="AFU07743.1"/>
    </source>
</evidence>
<sequence length="541" mass="63145">MSISFIDLKTKNYDSTKRKLRIFQKKYKSMKEVTSVSRSVNLDTFIDVFETNDSDLKKSFKKIINNSDDDMISDTEMNDFYMLLVKKKFLSLLSSEKKMGYFFNHTIKSGIREQFDVLRFSGDTVINIELKSQPPSKGIKGIKNQLIRHKFILSTLNKTNVICCAYVTSENKLYMLTEEMGIELIDSEVLARLVPEQYSDKLEIEEVNLSNLIISPYSQPELFKEHRYFLTDDQLLKRNEIIDSRSRLFLIKGGPGTGKTMLLFDLARKYVKEDKRVIIVFAGNKNNHENLSTILGIEIKPVKLVRVSELETYDVIFVDESQRLWEDTFNEFMALQKPRLIFSTDHAQTLSYKEECNNLEQRLCENESVEVKELSGKIRTDPAMESFIKKFLNLRAKKIQKFEYPKVNVVYFSNKKKAASYIKNLVNQELYVSIELTDYTTKSTAVKKRKKVFSGSETAHSVIGEEYSDVLVPLDEYFFYDDEAKLTSSYSEYYPYSEDRCIFEALTRTKENLLLVVINNPKLFIKIQEILTWKEDDEQKC</sequence>
<dbReference type="Pfam" id="PF09848">
    <property type="entry name" value="SLFN-g3_helicase"/>
    <property type="match status" value="1"/>
</dbReference>
<dbReference type="InterPro" id="IPR018647">
    <property type="entry name" value="SLFN_3-like_DNA/RNA_helicase"/>
</dbReference>
<dbReference type="Gene3D" id="3.40.50.300">
    <property type="entry name" value="P-loop containing nucleotide triphosphate hydrolases"/>
    <property type="match status" value="1"/>
</dbReference>
<dbReference type="SUPFAM" id="SSF52540">
    <property type="entry name" value="P-loop containing nucleoside triphosphate hydrolases"/>
    <property type="match status" value="1"/>
</dbReference>
<dbReference type="AlphaFoldDB" id="K0FBY7"/>
<organism evidence="2">
    <name type="scientific">Enterococcus faecalis</name>
    <name type="common">Streptococcus faecalis</name>
    <dbReference type="NCBI Taxonomy" id="1351"/>
    <lineage>
        <taxon>Bacteria</taxon>
        <taxon>Bacillati</taxon>
        <taxon>Bacillota</taxon>
        <taxon>Bacilli</taxon>
        <taxon>Lactobacillales</taxon>
        <taxon>Enterococcaceae</taxon>
        <taxon>Enterococcus</taxon>
    </lineage>
</organism>
<proteinExistence type="predicted"/>
<protein>
    <recommendedName>
        <fullName evidence="1">Schlafen group 3-like DNA/RNA helicase domain-containing protein</fullName>
    </recommendedName>
</protein>
<reference evidence="2" key="1">
    <citation type="submission" date="2012-09" db="EMBL/GenBank/DDBJ databases">
        <title>Enterococcus faecalis DBH18, isolated from Mallard ducks (Anas platyrhynchos), encodes the bacteriocin-producing genes ef1097, entL50A-entL50B, and the entL50A-entL50B-like genes termed entJSA and entJSB.</title>
        <authorList>
            <person name="Jimenez J.J."/>
            <person name="Borrero J."/>
            <person name="Sanchez J."/>
            <person name="Diep D.B."/>
            <person name="Herranz C."/>
            <person name="Nes I.F."/>
            <person name="Cintas L.M."/>
            <person name="Hernandez P.E."/>
        </authorList>
    </citation>
    <scope>NUCLEOTIDE SEQUENCE</scope>
    <source>
        <strain evidence="2">DBH18</strain>
    </source>
</reference>
<feature type="domain" description="Schlafen group 3-like DNA/RNA helicase" evidence="1">
    <location>
        <begin position="247"/>
        <end position="429"/>
    </location>
</feature>